<dbReference type="InterPro" id="IPR051016">
    <property type="entry name" value="Diverse_Substrate_AcTransf"/>
</dbReference>
<dbReference type="SUPFAM" id="SSF55729">
    <property type="entry name" value="Acyl-CoA N-acyltransferases (Nat)"/>
    <property type="match status" value="1"/>
</dbReference>
<feature type="region of interest" description="Disordered" evidence="3">
    <location>
        <begin position="360"/>
        <end position="453"/>
    </location>
</feature>
<feature type="compositionally biased region" description="Acidic residues" evidence="3">
    <location>
        <begin position="444"/>
        <end position="453"/>
    </location>
</feature>
<protein>
    <recommendedName>
        <fullName evidence="4">N-acetyltransferase domain-containing protein</fullName>
    </recommendedName>
</protein>
<dbReference type="Proteomes" id="UP000192596">
    <property type="component" value="Unassembled WGS sequence"/>
</dbReference>
<evidence type="ECO:0000313" key="6">
    <source>
        <dbReference type="Proteomes" id="UP000192596"/>
    </source>
</evidence>
<dbReference type="PANTHER" id="PTHR10545:SF29">
    <property type="entry name" value="GH14572P-RELATED"/>
    <property type="match status" value="1"/>
</dbReference>
<proteinExistence type="predicted"/>
<dbReference type="OrthoDB" id="7305308at2759"/>
<reference evidence="6" key="1">
    <citation type="submission" date="2017-03" db="EMBL/GenBank/DDBJ databases">
        <title>Genomes of endolithic fungi from Antarctica.</title>
        <authorList>
            <person name="Coleine C."/>
            <person name="Masonjones S."/>
            <person name="Stajich J.E."/>
        </authorList>
    </citation>
    <scope>NUCLEOTIDE SEQUENCE [LARGE SCALE GENOMIC DNA]</scope>
    <source>
        <strain evidence="6">CCFEE 5527</strain>
    </source>
</reference>
<dbReference type="InParanoid" id="A0A1V8T6L7"/>
<dbReference type="InterPro" id="IPR016181">
    <property type="entry name" value="Acyl_CoA_acyltransferase"/>
</dbReference>
<dbReference type="PROSITE" id="PS51186">
    <property type="entry name" value="GNAT"/>
    <property type="match status" value="1"/>
</dbReference>
<feature type="domain" description="N-acetyltransferase" evidence="4">
    <location>
        <begin position="10"/>
        <end position="156"/>
    </location>
</feature>
<dbReference type="AlphaFoldDB" id="A0A1V8T6L7"/>
<dbReference type="GO" id="GO:0008080">
    <property type="term" value="F:N-acetyltransferase activity"/>
    <property type="evidence" value="ECO:0007669"/>
    <property type="project" value="TreeGrafter"/>
</dbReference>
<gene>
    <name evidence="5" type="ORF">B0A48_07621</name>
</gene>
<evidence type="ECO:0000256" key="3">
    <source>
        <dbReference type="SAM" id="MobiDB-lite"/>
    </source>
</evidence>
<evidence type="ECO:0000313" key="5">
    <source>
        <dbReference type="EMBL" id="OQO07055.1"/>
    </source>
</evidence>
<keyword evidence="1" id="KW-0808">Transferase</keyword>
<dbReference type="EMBL" id="NAJO01000015">
    <property type="protein sequence ID" value="OQO07055.1"/>
    <property type="molecule type" value="Genomic_DNA"/>
</dbReference>
<comment type="caution">
    <text evidence="5">The sequence shown here is derived from an EMBL/GenBank/DDBJ whole genome shotgun (WGS) entry which is preliminary data.</text>
</comment>
<evidence type="ECO:0000259" key="4">
    <source>
        <dbReference type="PROSITE" id="PS51186"/>
    </source>
</evidence>
<organism evidence="5 6">
    <name type="scientific">Cryoendolithus antarcticus</name>
    <dbReference type="NCBI Taxonomy" id="1507870"/>
    <lineage>
        <taxon>Eukaryota</taxon>
        <taxon>Fungi</taxon>
        <taxon>Dikarya</taxon>
        <taxon>Ascomycota</taxon>
        <taxon>Pezizomycotina</taxon>
        <taxon>Dothideomycetes</taxon>
        <taxon>Dothideomycetidae</taxon>
        <taxon>Cladosporiales</taxon>
        <taxon>Cladosporiaceae</taxon>
        <taxon>Cryoendolithus</taxon>
    </lineage>
</organism>
<feature type="region of interest" description="Disordered" evidence="3">
    <location>
        <begin position="303"/>
        <end position="345"/>
    </location>
</feature>
<dbReference type="STRING" id="1507870.A0A1V8T6L7"/>
<feature type="region of interest" description="Disordered" evidence="3">
    <location>
        <begin position="265"/>
        <end position="284"/>
    </location>
</feature>
<dbReference type="Gene3D" id="3.40.630.30">
    <property type="match status" value="1"/>
</dbReference>
<keyword evidence="2" id="KW-0012">Acyltransferase</keyword>
<evidence type="ECO:0000256" key="2">
    <source>
        <dbReference type="ARBA" id="ARBA00023315"/>
    </source>
</evidence>
<accession>A0A1V8T6L7</accession>
<sequence length="453" mass="50751">MINELATYENHASSVTATEESLTRTLTLAPFSSSNSGYARALILRLPVNRTTSSDTPNAVAGFALYFNNYSTWRGKQGIYLEDLFVRPQYRKHGYGRVLIQQLAKLVLEQDGGRLDFQCLAWNELALGFYRSLGLQAELARQNLYGTAVWHYPTDSHKEVSGLEELETSSEGLRETLLGLHLEKPEQEYEEDDQMVVENQTVPEEDDQAEDDQSREEILYDSDEASEYVRTPVRTRRTALEQEQDIAEQADQLNVPDETLLRRNRARSSGRRERGMQGASTHTSAYEGALRLLNPALFVEPDRQRAQAAAERNGEPILPYERPSERGSSRASGHGVREMERVSTHPSAYEGALRLLDPALFAKSKQPKSESADRKRKAAPLQQPGSGQKKVRFGNDVRGGRDRDQEDENEDVEEHESHGNDDALEVAPPVAREVIEIGSSESEGSSEEEAGPM</sequence>
<name>A0A1V8T6L7_9PEZI</name>
<feature type="compositionally biased region" description="Basic and acidic residues" evidence="3">
    <location>
        <begin position="393"/>
        <end position="404"/>
    </location>
</feature>
<dbReference type="PANTHER" id="PTHR10545">
    <property type="entry name" value="DIAMINE N-ACETYLTRANSFERASE"/>
    <property type="match status" value="1"/>
</dbReference>
<dbReference type="CDD" id="cd04301">
    <property type="entry name" value="NAT_SF"/>
    <property type="match status" value="1"/>
</dbReference>
<feature type="compositionally biased region" description="Acidic residues" evidence="3">
    <location>
        <begin position="405"/>
        <end position="414"/>
    </location>
</feature>
<keyword evidence="6" id="KW-1185">Reference proteome</keyword>
<dbReference type="InterPro" id="IPR000182">
    <property type="entry name" value="GNAT_dom"/>
</dbReference>
<evidence type="ECO:0000256" key="1">
    <source>
        <dbReference type="ARBA" id="ARBA00022679"/>
    </source>
</evidence>
<dbReference type="Pfam" id="PF00583">
    <property type="entry name" value="Acetyltransf_1"/>
    <property type="match status" value="1"/>
</dbReference>